<feature type="transmembrane region" description="Helical" evidence="2">
    <location>
        <begin position="306"/>
        <end position="329"/>
    </location>
</feature>
<dbReference type="PANTHER" id="PTHR47399">
    <property type="entry name" value="TRANSMEMBRANE PROTEIN 121B"/>
    <property type="match status" value="1"/>
</dbReference>
<dbReference type="InterPro" id="IPR032776">
    <property type="entry name" value="CECR6/TMEM121"/>
</dbReference>
<feature type="transmembrane region" description="Helical" evidence="2">
    <location>
        <begin position="205"/>
        <end position="228"/>
    </location>
</feature>
<name>A0AAU9WGQ1_9CNID</name>
<sequence>MDCRFVLVGRFLAFLLLFVQCGFLTAFPVWYKDDFRLMPLLLLFSPTLVYYVFCLATATKLHKVFRTWGLYVFFGLIPYIVIIFALCGDVLDKNNFLSPTCLKVILCITPVVFLILVNTASDLGEHEKYTTLVWSLSIVTTIDLVDGVEMLDIVVDERENSHGIPKEFGYAIVAVACGSFLLTLLQIAQNKLKEGTVSPRKGVIILANVLQIIFVNLAFMVMRLVVIIKYNKDENESLFIMKNQCRSTGSDRANLTFDENSTLLKRKAKHGLRIGFGRSFAFFGLITTQCFILSAYLAKYEDSSKWYLTAISFGPAIFVWILLLLFKALYLSCLFRIWGLYIVALVVNIAMVFGKVGDRIDKNELLGPNALKVFLCITPLLLLLLLNTGDHDDSDENEEEREIVSKLCFPMAVDLFDGIEMIDIVLEEREHDFGIPKAFSTAMIVLACLSMLVSPWQMAENKLTKDGPKIRFRTALYRSIVQIVFVNLPFLVIRAVVFFMFGKDETIFIAKNGIAIVLSILEIRNLLRLRRVEQEDQAV</sequence>
<feature type="transmembrane region" description="Helical" evidence="2">
    <location>
        <begin position="68"/>
        <end position="91"/>
    </location>
</feature>
<organism evidence="3 4">
    <name type="scientific">Pocillopora meandrina</name>
    <dbReference type="NCBI Taxonomy" id="46732"/>
    <lineage>
        <taxon>Eukaryota</taxon>
        <taxon>Metazoa</taxon>
        <taxon>Cnidaria</taxon>
        <taxon>Anthozoa</taxon>
        <taxon>Hexacorallia</taxon>
        <taxon>Scleractinia</taxon>
        <taxon>Astrocoeniina</taxon>
        <taxon>Pocilloporidae</taxon>
        <taxon>Pocillopora</taxon>
    </lineage>
</organism>
<keyword evidence="2" id="KW-0812">Transmembrane</keyword>
<proteinExistence type="inferred from homology"/>
<feature type="transmembrane region" description="Helical" evidence="2">
    <location>
        <begin position="37"/>
        <end position="56"/>
    </location>
</feature>
<evidence type="ECO:0000313" key="3">
    <source>
        <dbReference type="EMBL" id="CAH3111925.1"/>
    </source>
</evidence>
<protein>
    <submittedName>
        <fullName evidence="3">Uncharacterized protein</fullName>
    </submittedName>
</protein>
<evidence type="ECO:0000256" key="2">
    <source>
        <dbReference type="SAM" id="Phobius"/>
    </source>
</evidence>
<reference evidence="3 4" key="1">
    <citation type="submission" date="2022-05" db="EMBL/GenBank/DDBJ databases">
        <authorList>
            <consortium name="Genoscope - CEA"/>
            <person name="William W."/>
        </authorList>
    </citation>
    <scope>NUCLEOTIDE SEQUENCE [LARGE SCALE GENOMIC DNA]</scope>
</reference>
<feature type="transmembrane region" description="Helical" evidence="2">
    <location>
        <begin position="335"/>
        <end position="353"/>
    </location>
</feature>
<comment type="similarity">
    <text evidence="1">Belongs to the TMEM121 family.</text>
</comment>
<comment type="caution">
    <text evidence="3">The sequence shown here is derived from an EMBL/GenBank/DDBJ whole genome shotgun (WGS) entry which is preliminary data.</text>
</comment>
<feature type="transmembrane region" description="Helical" evidence="2">
    <location>
        <begin position="280"/>
        <end position="299"/>
    </location>
</feature>
<feature type="transmembrane region" description="Helical" evidence="2">
    <location>
        <begin position="97"/>
        <end position="117"/>
    </location>
</feature>
<accession>A0AAU9WGQ1</accession>
<keyword evidence="4" id="KW-1185">Reference proteome</keyword>
<dbReference type="AlphaFoldDB" id="A0AAU9WGQ1"/>
<dbReference type="Pfam" id="PF14997">
    <property type="entry name" value="CECR6_TMEM121"/>
    <property type="match status" value="2"/>
</dbReference>
<feature type="transmembrane region" description="Helical" evidence="2">
    <location>
        <begin position="365"/>
        <end position="386"/>
    </location>
</feature>
<dbReference type="PANTHER" id="PTHR47399:SF1">
    <property type="entry name" value="TRANSMEMBRANE PROTEIN 121B"/>
    <property type="match status" value="1"/>
</dbReference>
<evidence type="ECO:0000313" key="4">
    <source>
        <dbReference type="Proteomes" id="UP001159428"/>
    </source>
</evidence>
<dbReference type="EMBL" id="CALNXJ010000013">
    <property type="protein sequence ID" value="CAH3111925.1"/>
    <property type="molecule type" value="Genomic_DNA"/>
</dbReference>
<dbReference type="Proteomes" id="UP001159428">
    <property type="component" value="Unassembled WGS sequence"/>
</dbReference>
<feature type="transmembrane region" description="Helical" evidence="2">
    <location>
        <begin position="438"/>
        <end position="459"/>
    </location>
</feature>
<gene>
    <name evidence="3" type="ORF">PMEA_00004675</name>
</gene>
<evidence type="ECO:0000256" key="1">
    <source>
        <dbReference type="ARBA" id="ARBA00007711"/>
    </source>
</evidence>
<keyword evidence="2" id="KW-0472">Membrane</keyword>
<feature type="transmembrane region" description="Helical" evidence="2">
    <location>
        <begin position="12"/>
        <end position="31"/>
    </location>
</feature>
<feature type="transmembrane region" description="Helical" evidence="2">
    <location>
        <begin position="480"/>
        <end position="501"/>
    </location>
</feature>
<keyword evidence="2" id="KW-1133">Transmembrane helix</keyword>
<dbReference type="InterPro" id="IPR026624">
    <property type="entry name" value="CECR6"/>
</dbReference>
<feature type="transmembrane region" description="Helical" evidence="2">
    <location>
        <begin position="168"/>
        <end position="185"/>
    </location>
</feature>